<protein>
    <recommendedName>
        <fullName evidence="3">DUF3945 domain-containing protein</fullName>
    </recommendedName>
</protein>
<proteinExistence type="predicted"/>
<sequence length="360" mass="41319">MEILSHPVQVARQTPEQIEFVSKEQNSKLKLSPEQEKSIPDVIDGFNLSKKDKQSLFFDKFQPADKDVYYFVDKNQIIAKNDGKELENGVKFVSFDSVKFDMKKTELNLDNFDYLKNSLKYLGFGENLNSALEARMREGADKFTLGATAEFSTPVAKDLINYELRFSKSTTSDKFFLNNYQASLEKGLKDGKFDSPVNQVFFLNKGNDITAKEAYNLLSGRAIQKKAELGGKVIDGQETPKRKEEIWVKLDFEKKNEQGNSPFKTFHKEYGFDLQASLQKHPIKELNDPDKRERLISSLNRGNLQAVTFEKSSGEEKGYVSANPQYKNLNIYDKDMKLQFEKKEDIKVDNQETKTPSRGR</sequence>
<dbReference type="OrthoDB" id="6372253at2"/>
<name>A0A317ELI3_9SPHI</name>
<dbReference type="EMBL" id="QGNZ01000006">
    <property type="protein sequence ID" value="PWS25878.1"/>
    <property type="molecule type" value="Genomic_DNA"/>
</dbReference>
<keyword evidence="2" id="KW-1185">Reference proteome</keyword>
<dbReference type="RefSeq" id="WP_109927399.1">
    <property type="nucleotide sequence ID" value="NZ_QGNZ01000006.1"/>
</dbReference>
<comment type="caution">
    <text evidence="1">The sequence shown here is derived from an EMBL/GenBank/DDBJ whole genome shotgun (WGS) entry which is preliminary data.</text>
</comment>
<organism evidence="1 2">
    <name type="scientific">Pedobacter yonginense</name>
    <dbReference type="NCBI Taxonomy" id="651869"/>
    <lineage>
        <taxon>Bacteria</taxon>
        <taxon>Pseudomonadati</taxon>
        <taxon>Bacteroidota</taxon>
        <taxon>Sphingobacteriia</taxon>
        <taxon>Sphingobacteriales</taxon>
        <taxon>Sphingobacteriaceae</taxon>
        <taxon>Pedobacter</taxon>
    </lineage>
</organism>
<dbReference type="Proteomes" id="UP000245379">
    <property type="component" value="Unassembled WGS sequence"/>
</dbReference>
<dbReference type="AlphaFoldDB" id="A0A317ELI3"/>
<evidence type="ECO:0000313" key="2">
    <source>
        <dbReference type="Proteomes" id="UP000245379"/>
    </source>
</evidence>
<evidence type="ECO:0000313" key="1">
    <source>
        <dbReference type="EMBL" id="PWS25878.1"/>
    </source>
</evidence>
<reference evidence="1 2" key="1">
    <citation type="submission" date="2018-05" db="EMBL/GenBank/DDBJ databases">
        <title>Pedobacter paludis sp. nov., isolated from wetland soil.</title>
        <authorList>
            <person name="Zhang Y."/>
            <person name="Wang G."/>
        </authorList>
    </citation>
    <scope>NUCLEOTIDE SEQUENCE [LARGE SCALE GENOMIC DNA]</scope>
    <source>
        <strain evidence="1 2">KCTC22721</strain>
    </source>
</reference>
<evidence type="ECO:0008006" key="3">
    <source>
        <dbReference type="Google" id="ProtNLM"/>
    </source>
</evidence>
<accession>A0A317ELI3</accession>
<gene>
    <name evidence="1" type="ORF">DHW03_18770</name>
</gene>